<reference evidence="3" key="1">
    <citation type="submission" date="2025-08" db="UniProtKB">
        <authorList>
            <consortium name="RefSeq"/>
        </authorList>
    </citation>
    <scope>IDENTIFICATION</scope>
    <source>
        <tissue evidence="3">Entire body</tissue>
    </source>
</reference>
<dbReference type="Pfam" id="PF18701">
    <property type="entry name" value="DUF5641"/>
    <property type="match status" value="1"/>
</dbReference>
<dbReference type="CDD" id="cd01644">
    <property type="entry name" value="RT_pepA17"/>
    <property type="match status" value="1"/>
</dbReference>
<keyword evidence="2" id="KW-1185">Reference proteome</keyword>
<dbReference type="RefSeq" id="XP_025831295.1">
    <property type="nucleotide sequence ID" value="XM_025975510.1"/>
</dbReference>
<dbReference type="Proteomes" id="UP000192223">
    <property type="component" value="Unplaced"/>
</dbReference>
<dbReference type="KEGG" id="apln:108735565"/>
<dbReference type="Pfam" id="PF17921">
    <property type="entry name" value="Integrase_H2C2"/>
    <property type="match status" value="1"/>
</dbReference>
<protein>
    <submittedName>
        <fullName evidence="3">Uncharacterized protein LOC108735565</fullName>
    </submittedName>
</protein>
<dbReference type="InterPro" id="IPR008042">
    <property type="entry name" value="Retrotrans_Pao"/>
</dbReference>
<evidence type="ECO:0000313" key="2">
    <source>
        <dbReference type="Proteomes" id="UP000192223"/>
    </source>
</evidence>
<evidence type="ECO:0000259" key="1">
    <source>
        <dbReference type="PROSITE" id="PS50994"/>
    </source>
</evidence>
<dbReference type="GO" id="GO:0003676">
    <property type="term" value="F:nucleic acid binding"/>
    <property type="evidence" value="ECO:0007669"/>
    <property type="project" value="InterPro"/>
</dbReference>
<evidence type="ECO:0000313" key="3">
    <source>
        <dbReference type="RefSeq" id="XP_025831295.1"/>
    </source>
</evidence>
<dbReference type="SUPFAM" id="SSF53098">
    <property type="entry name" value="Ribonuclease H-like"/>
    <property type="match status" value="1"/>
</dbReference>
<dbReference type="Pfam" id="PF00665">
    <property type="entry name" value="rve"/>
    <property type="match status" value="1"/>
</dbReference>
<dbReference type="InParanoid" id="A0A7F5R0U3"/>
<gene>
    <name evidence="3" type="primary">LOC108735565</name>
</gene>
<dbReference type="InterPro" id="IPR012337">
    <property type="entry name" value="RNaseH-like_sf"/>
</dbReference>
<dbReference type="InterPro" id="IPR041588">
    <property type="entry name" value="Integrase_H2C2"/>
</dbReference>
<dbReference type="SUPFAM" id="SSF56672">
    <property type="entry name" value="DNA/RNA polymerases"/>
    <property type="match status" value="1"/>
</dbReference>
<dbReference type="InterPro" id="IPR043502">
    <property type="entry name" value="DNA/RNA_pol_sf"/>
</dbReference>
<proteinExistence type="predicted"/>
<dbReference type="InterPro" id="IPR036397">
    <property type="entry name" value="RNaseH_sf"/>
</dbReference>
<dbReference type="GO" id="GO:0015074">
    <property type="term" value="P:DNA integration"/>
    <property type="evidence" value="ECO:0007669"/>
    <property type="project" value="InterPro"/>
</dbReference>
<sequence>MSLSRTKKTLINNTYSNWQSVVNGWAKKKTEVTGGGTPSPLPWVGGILELLVMREAWVQERETAEGLRKLADDTLQHVESLATLGVNVSEEILVQNLEEKLHPLTAEKWEETLHRGVFPKLDDMTEFLYKSAARLSKRNQQHNGSYKTTKATVSNKYQDQCKAKRNPSGAAELVQRENIPVPPNLRLADPEFYIPAPVDLLLASGPTLASFCLGQINLSNETDELYLQKTRYGWVIGGRVVNHTDADVPFPTCNLINLQRDIARFWEIEEGTTESHRSVEESQCEEHFNNHTSRDNSGRYIVSLPFKNEKKPLGESRSQALRRLNSLFNKFQRDPKLKEAYTSVIDEYLNLGHMSEVDSEKEEGFYLPHHAVIKDSSATTKLRVVFDGSAKTSSGFSLNDTLMVGPTIQDDMFSLILRFRIHRYVIIADIEKMYRQVLIHKNDRKFQRILWERGDHIVTLELNTVTFGIAPAPHLAIRCIHQLADDEGHKFPLGSHILKRDLYVDNLLTGAETIQEARKIQQEVTQLMQLGGFNMRQWASNESLILRGLTEEQIDSQFHFDGDKTVKTLGISWDAKTDTITYTVKSLDAESASSKRTILSEIAKIFDPLGLLGPIILYAKSIMQQLWTLKLSWDESVPTSVYTQWNEFARQLSLLNNLKFERRVVCSGSNSLQLHGFSDASNRGYGACIYIRSSDRQGNTKCQLLTARSRVAPLKTVSIPRLELCGAQLLAKLYCQAKTGIGDWYHVPSESNPADALSRGQLPEEFLRNETWSEGPFWLRKEEDAWPKTVISATDVLPETKKISCFVTGNADFLHDFSSFTRLKRVVAYCLHMRPGTNRSGGLRPDELAYAEKTILKFVQTSLSSEKVDEITKRKPGKPIHKRLLALNPFVDHEGIMRVGGRLKNANISYAQQHPILLPRSHHVTDLIIRDYHTNNFHAGIQTTLYMMRQKYWVLDGRNQVRKIIRSCVRCFRANPPDTKYVMGDLPGVRVTQARPFANVGVDYCGPFLIKQKKHRNTTFVKSYVAVFVCLAVKAVHLEVVSDLTTEGFIAALRRFIARRGKPISIHSDNGTNFIGARNELKELYNLFQTSAHQERTARFLSDQGINWQFIPPLSPHFGGLWEATVKSFKHHLKRVVTGPIFTFEEFNTLTIDIEAIINSRPLCPMSNDPNDLLVLTPGHFLIGDILTSLPEGDYSHIPTNRLSRWQHIQKVRQDFWARWHKEYLNELNIRHKWSTGHHSIKDGTIVLIKENNVPSMHWTVGRVVKTYPGADGIVRTVSVKTATSTLKRCVKQLAPLPIEDNCVAK</sequence>
<dbReference type="PROSITE" id="PS50994">
    <property type="entry name" value="INTEGRASE"/>
    <property type="match status" value="1"/>
</dbReference>
<dbReference type="InterPro" id="IPR001584">
    <property type="entry name" value="Integrase_cat-core"/>
</dbReference>
<feature type="domain" description="Integrase catalytic" evidence="1">
    <location>
        <begin position="992"/>
        <end position="1186"/>
    </location>
</feature>
<dbReference type="InterPro" id="IPR040676">
    <property type="entry name" value="DUF5641"/>
</dbReference>
<dbReference type="OrthoDB" id="6766792at2759"/>
<organism evidence="2 3">
    <name type="scientific">Agrilus planipennis</name>
    <name type="common">Emerald ash borer</name>
    <name type="synonym">Agrilus marcopoli</name>
    <dbReference type="NCBI Taxonomy" id="224129"/>
    <lineage>
        <taxon>Eukaryota</taxon>
        <taxon>Metazoa</taxon>
        <taxon>Ecdysozoa</taxon>
        <taxon>Arthropoda</taxon>
        <taxon>Hexapoda</taxon>
        <taxon>Insecta</taxon>
        <taxon>Pterygota</taxon>
        <taxon>Neoptera</taxon>
        <taxon>Endopterygota</taxon>
        <taxon>Coleoptera</taxon>
        <taxon>Polyphaga</taxon>
        <taxon>Elateriformia</taxon>
        <taxon>Buprestoidea</taxon>
        <taxon>Buprestidae</taxon>
        <taxon>Agrilinae</taxon>
        <taxon>Agrilus</taxon>
    </lineage>
</organism>
<dbReference type="GeneID" id="108735565"/>
<dbReference type="Gene3D" id="1.10.340.70">
    <property type="match status" value="1"/>
</dbReference>
<dbReference type="Pfam" id="PF05380">
    <property type="entry name" value="Peptidase_A17"/>
    <property type="match status" value="1"/>
</dbReference>
<dbReference type="GO" id="GO:0042575">
    <property type="term" value="C:DNA polymerase complex"/>
    <property type="evidence" value="ECO:0007669"/>
    <property type="project" value="UniProtKB-ARBA"/>
</dbReference>
<dbReference type="GO" id="GO:0071897">
    <property type="term" value="P:DNA biosynthetic process"/>
    <property type="evidence" value="ECO:0007669"/>
    <property type="project" value="UniProtKB-ARBA"/>
</dbReference>
<dbReference type="Gene3D" id="3.30.420.10">
    <property type="entry name" value="Ribonuclease H-like superfamily/Ribonuclease H"/>
    <property type="match status" value="1"/>
</dbReference>
<accession>A0A7F5R0U3</accession>
<dbReference type="PANTHER" id="PTHR47331">
    <property type="entry name" value="PHD-TYPE DOMAIN-CONTAINING PROTEIN"/>
    <property type="match status" value="1"/>
</dbReference>
<name>A0A7F5R0U3_AGRPL</name>